<name>A0AAE0RI50_9TELE</name>
<comment type="subcellular location">
    <subcellularLocation>
        <location evidence="1">Secreted</location>
    </subcellularLocation>
</comment>
<dbReference type="Proteomes" id="UP001274896">
    <property type="component" value="Unassembled WGS sequence"/>
</dbReference>
<evidence type="ECO:0000256" key="5">
    <source>
        <dbReference type="ARBA" id="ARBA00022729"/>
    </source>
</evidence>
<dbReference type="InterPro" id="IPR003443">
    <property type="entry name" value="IL-15/IL-21_fam"/>
</dbReference>
<dbReference type="SUPFAM" id="SSF47266">
    <property type="entry name" value="4-helical cytokines"/>
    <property type="match status" value="1"/>
</dbReference>
<evidence type="ECO:0000256" key="6">
    <source>
        <dbReference type="ARBA" id="ARBA00023157"/>
    </source>
</evidence>
<accession>A0AAE0RI50</accession>
<evidence type="ECO:0000313" key="9">
    <source>
        <dbReference type="EMBL" id="KAK3554363.1"/>
    </source>
</evidence>
<evidence type="ECO:0000256" key="1">
    <source>
        <dbReference type="ARBA" id="ARBA00004613"/>
    </source>
</evidence>
<reference evidence="9" key="1">
    <citation type="submission" date="2023-06" db="EMBL/GenBank/DDBJ databases">
        <title>Male Hemibagrus guttatus genome.</title>
        <authorList>
            <person name="Bian C."/>
        </authorList>
    </citation>
    <scope>NUCLEOTIDE SEQUENCE</scope>
    <source>
        <strain evidence="9">Male_cb2023</strain>
        <tissue evidence="9">Muscle</tissue>
    </source>
</reference>
<keyword evidence="4" id="KW-0964">Secreted</keyword>
<dbReference type="InterPro" id="IPR009079">
    <property type="entry name" value="4_helix_cytokine-like_core"/>
</dbReference>
<evidence type="ECO:0000313" key="10">
    <source>
        <dbReference type="Proteomes" id="UP001274896"/>
    </source>
</evidence>
<evidence type="ECO:0000256" key="2">
    <source>
        <dbReference type="ARBA" id="ARBA00006050"/>
    </source>
</evidence>
<protein>
    <recommendedName>
        <fullName evidence="7">Interleukin</fullName>
    </recommendedName>
</protein>
<dbReference type="GO" id="GO:0005125">
    <property type="term" value="F:cytokine activity"/>
    <property type="evidence" value="ECO:0007669"/>
    <property type="project" value="UniProtKB-KW"/>
</dbReference>
<dbReference type="GO" id="GO:0001819">
    <property type="term" value="P:positive regulation of cytokine production"/>
    <property type="evidence" value="ECO:0007669"/>
    <property type="project" value="TreeGrafter"/>
</dbReference>
<keyword evidence="5" id="KW-0732">Signal</keyword>
<gene>
    <name evidence="9" type="ORF">QTP70_022596</name>
</gene>
<dbReference type="GO" id="GO:0042119">
    <property type="term" value="P:neutrophil activation"/>
    <property type="evidence" value="ECO:0007669"/>
    <property type="project" value="TreeGrafter"/>
</dbReference>
<dbReference type="GO" id="GO:0005126">
    <property type="term" value="F:cytokine receptor binding"/>
    <property type="evidence" value="ECO:0007669"/>
    <property type="project" value="InterPro"/>
</dbReference>
<dbReference type="PANTHER" id="PTHR14356">
    <property type="entry name" value="INTERLEUKIN-15-RELATED"/>
    <property type="match status" value="1"/>
</dbReference>
<evidence type="ECO:0000256" key="7">
    <source>
        <dbReference type="RuleBase" id="RU003453"/>
    </source>
</evidence>
<keyword evidence="6" id="KW-1015">Disulfide bond</keyword>
<dbReference type="GO" id="GO:0005615">
    <property type="term" value="C:extracellular space"/>
    <property type="evidence" value="ECO:0007669"/>
    <property type="project" value="UniProtKB-KW"/>
</dbReference>
<feature type="non-terminal residue" evidence="9">
    <location>
        <position position="1"/>
    </location>
</feature>
<keyword evidence="10" id="KW-1185">Reference proteome</keyword>
<evidence type="ECO:0000256" key="8">
    <source>
        <dbReference type="SAM" id="MobiDB-lite"/>
    </source>
</evidence>
<dbReference type="GO" id="GO:0006955">
    <property type="term" value="P:immune response"/>
    <property type="evidence" value="ECO:0007669"/>
    <property type="project" value="InterPro"/>
</dbReference>
<dbReference type="AlphaFoldDB" id="A0AAE0RI50"/>
<dbReference type="GO" id="GO:0050778">
    <property type="term" value="P:positive regulation of immune response"/>
    <property type="evidence" value="ECO:0007669"/>
    <property type="project" value="TreeGrafter"/>
</dbReference>
<feature type="region of interest" description="Disordered" evidence="8">
    <location>
        <begin position="56"/>
        <end position="79"/>
    </location>
</feature>
<dbReference type="GO" id="GO:0042102">
    <property type="term" value="P:positive regulation of T cell proliferation"/>
    <property type="evidence" value="ECO:0007669"/>
    <property type="project" value="TreeGrafter"/>
</dbReference>
<sequence>TNYSWVTGGLCLSQVSLGIKAGYTLDRVPTHHRAHTHNLEMLINLQCMSLDWGRNPEYPEETPEARGEHANSTHTAEAGIKPPTLEEQVIVSTPCDQVLHLCPVGCLIVVTDEANHCGVDCKLDDGVGSIHRPAVVGEEGVEERAQHTALWYVRTLRCICVVWGIGSNLEYHITLEGWNFFLILSCLSVFTTRVEAHKEQSLRELQLVLNNMTPWINVSTASLYAPLPDVNNCTKKLMYCYLLELNVLLHEEEHNRKEDFIHTIYVIKKDYNFINENCSTCLACEAHPLANSTTFSARMQEFLQKLLSKLPYDPNNCE</sequence>
<evidence type="ECO:0000256" key="3">
    <source>
        <dbReference type="ARBA" id="ARBA00022514"/>
    </source>
</evidence>
<proteinExistence type="inferred from homology"/>
<dbReference type="Gene3D" id="1.20.1250.70">
    <property type="entry name" value="Interleukin-15/Interleukin-21"/>
    <property type="match status" value="1"/>
</dbReference>
<organism evidence="9 10">
    <name type="scientific">Hemibagrus guttatus</name>
    <dbReference type="NCBI Taxonomy" id="175788"/>
    <lineage>
        <taxon>Eukaryota</taxon>
        <taxon>Metazoa</taxon>
        <taxon>Chordata</taxon>
        <taxon>Craniata</taxon>
        <taxon>Vertebrata</taxon>
        <taxon>Euteleostomi</taxon>
        <taxon>Actinopterygii</taxon>
        <taxon>Neopterygii</taxon>
        <taxon>Teleostei</taxon>
        <taxon>Ostariophysi</taxon>
        <taxon>Siluriformes</taxon>
        <taxon>Bagridae</taxon>
        <taxon>Hemibagrus</taxon>
    </lineage>
</organism>
<comment type="caution">
    <text evidence="9">The sequence shown here is derived from an EMBL/GenBank/DDBJ whole genome shotgun (WGS) entry which is preliminary data.</text>
</comment>
<evidence type="ECO:0000256" key="4">
    <source>
        <dbReference type="ARBA" id="ARBA00022525"/>
    </source>
</evidence>
<comment type="similarity">
    <text evidence="2 7">Belongs to the IL-15/IL-21 family.</text>
</comment>
<keyword evidence="3 7" id="KW-0202">Cytokine</keyword>
<dbReference type="Pfam" id="PF02372">
    <property type="entry name" value="IL15"/>
    <property type="match status" value="1"/>
</dbReference>
<dbReference type="EMBL" id="JAUCMX010000002">
    <property type="protein sequence ID" value="KAK3554363.1"/>
    <property type="molecule type" value="Genomic_DNA"/>
</dbReference>
<dbReference type="PANTHER" id="PTHR14356:SF3">
    <property type="entry name" value="INTERLEUKIN-15"/>
    <property type="match status" value="1"/>
</dbReference>